<dbReference type="EMBL" id="JASPBL010000030">
    <property type="protein sequence ID" value="MDK8361979.1"/>
    <property type="molecule type" value="Genomic_DNA"/>
</dbReference>
<dbReference type="Proteomes" id="UP001240589">
    <property type="component" value="Unassembled WGS sequence"/>
</dbReference>
<feature type="coiled-coil region" evidence="1">
    <location>
        <begin position="60"/>
        <end position="87"/>
    </location>
</feature>
<dbReference type="AlphaFoldDB" id="A0AAW6ZEC8"/>
<dbReference type="RefSeq" id="WP_060975313.1">
    <property type="nucleotide sequence ID" value="NZ_JASOLC010000032.1"/>
</dbReference>
<gene>
    <name evidence="2" type="ORF">QP792_07125</name>
</gene>
<proteinExistence type="predicted"/>
<name>A0AAW6ZEC8_NEIMU</name>
<comment type="caution">
    <text evidence="2">The sequence shown here is derived from an EMBL/GenBank/DDBJ whole genome shotgun (WGS) entry which is preliminary data.</text>
</comment>
<sequence length="163" mass="18557">MNHDIIRVRLQKIRHTRKLLQIADNKLSLASTDTDHAAKTELLDIFTKSKAISLWSSYASSSAQRSFQEAKQAINNLNQALAVVAEEKLDYDADIPIDILDLSVDLFFSPNMDILSMSNFSSLCSANSKFSQMKQALSDLDNKLEQYEFELQKYLSDDKESDW</sequence>
<evidence type="ECO:0000313" key="3">
    <source>
        <dbReference type="Proteomes" id="UP001240589"/>
    </source>
</evidence>
<keyword evidence="1" id="KW-0175">Coiled coil</keyword>
<accession>A0AAW6ZEC8</accession>
<protein>
    <submittedName>
        <fullName evidence="2">Uncharacterized protein</fullName>
    </submittedName>
</protein>
<feature type="coiled-coil region" evidence="1">
    <location>
        <begin position="130"/>
        <end position="157"/>
    </location>
</feature>
<organism evidence="2 3">
    <name type="scientific">Neisseria mucosa</name>
    <dbReference type="NCBI Taxonomy" id="488"/>
    <lineage>
        <taxon>Bacteria</taxon>
        <taxon>Pseudomonadati</taxon>
        <taxon>Pseudomonadota</taxon>
        <taxon>Betaproteobacteria</taxon>
        <taxon>Neisseriales</taxon>
        <taxon>Neisseriaceae</taxon>
        <taxon>Neisseria</taxon>
    </lineage>
</organism>
<evidence type="ECO:0000313" key="2">
    <source>
        <dbReference type="EMBL" id="MDK8361979.1"/>
    </source>
</evidence>
<evidence type="ECO:0000256" key="1">
    <source>
        <dbReference type="SAM" id="Coils"/>
    </source>
</evidence>
<reference evidence="2" key="1">
    <citation type="submission" date="2023-05" db="EMBL/GenBank/DDBJ databases">
        <title>Genomic Catalog of Human Bladder Bacteria.</title>
        <authorList>
            <person name="Du J."/>
        </authorList>
    </citation>
    <scope>NUCLEOTIDE SEQUENCE</scope>
    <source>
        <strain evidence="2">UMB7974B</strain>
    </source>
</reference>